<dbReference type="InterPro" id="IPR050250">
    <property type="entry name" value="Macrolide_Exporter_MacB"/>
</dbReference>
<dbReference type="PANTHER" id="PTHR30572:SF18">
    <property type="entry name" value="ABC-TYPE MACROLIDE FAMILY EXPORT SYSTEM PERMEASE COMPONENT 2"/>
    <property type="match status" value="1"/>
</dbReference>
<name>A0ABZ1UUC5_9BURK</name>
<feature type="domain" description="ABC3 transporter permease C-terminal" evidence="7">
    <location>
        <begin position="703"/>
        <end position="812"/>
    </location>
</feature>
<feature type="transmembrane region" description="Helical" evidence="6">
    <location>
        <begin position="21"/>
        <end position="45"/>
    </location>
</feature>
<reference evidence="9 10" key="1">
    <citation type="journal article" date="2019" name="Int. J. Syst. Evol. Microbiol.">
        <title>The Draft Whole-Genome Sequence of the Antibiotic Producer Empedobacter haloabium ATCC 31962 Provides Indications for Its Taxonomic Reclassification.</title>
        <authorList>
            <person name="Miess H."/>
            <person name="Arlt P."/>
            <person name="Apel A.K."/>
            <person name="Weber T."/>
            <person name="Nieselt K."/>
            <person name="Hanssen F."/>
            <person name="Czemmel S."/>
            <person name="Nahnsen S."/>
            <person name="Gross H."/>
        </authorList>
    </citation>
    <scope>NUCLEOTIDE SEQUENCE [LARGE SCALE GENOMIC DNA]</scope>
    <source>
        <strain evidence="9 10">ATCC 31962</strain>
    </source>
</reference>
<evidence type="ECO:0000259" key="8">
    <source>
        <dbReference type="Pfam" id="PF12704"/>
    </source>
</evidence>
<proteinExistence type="predicted"/>
<gene>
    <name evidence="9" type="ORF">E7V67_013805</name>
</gene>
<keyword evidence="3 6" id="KW-0812">Transmembrane</keyword>
<feature type="domain" description="MacB-like periplasmic core" evidence="8">
    <location>
        <begin position="453"/>
        <end position="658"/>
    </location>
</feature>
<feature type="transmembrane region" description="Helical" evidence="6">
    <location>
        <begin position="783"/>
        <end position="804"/>
    </location>
</feature>
<feature type="domain" description="ABC3 transporter permease C-terminal" evidence="7">
    <location>
        <begin position="309"/>
        <end position="423"/>
    </location>
</feature>
<dbReference type="EMBL" id="CP136508">
    <property type="protein sequence ID" value="WUR16129.1"/>
    <property type="molecule type" value="Genomic_DNA"/>
</dbReference>
<protein>
    <submittedName>
        <fullName evidence="9">ABC transporter permease</fullName>
    </submittedName>
</protein>
<feature type="transmembrane region" description="Helical" evidence="6">
    <location>
        <begin position="450"/>
        <end position="471"/>
    </location>
</feature>
<feature type="domain" description="MacB-like periplasmic core" evidence="8">
    <location>
        <begin position="25"/>
        <end position="245"/>
    </location>
</feature>
<accession>A0ABZ1UUC5</accession>
<keyword evidence="4 6" id="KW-1133">Transmembrane helix</keyword>
<keyword evidence="2" id="KW-1003">Cell membrane</keyword>
<dbReference type="Pfam" id="PF12704">
    <property type="entry name" value="MacB_PCD"/>
    <property type="match status" value="2"/>
</dbReference>
<feature type="transmembrane region" description="Helical" evidence="6">
    <location>
        <begin position="743"/>
        <end position="763"/>
    </location>
</feature>
<feature type="transmembrane region" description="Helical" evidence="6">
    <location>
        <begin position="351"/>
        <end position="376"/>
    </location>
</feature>
<dbReference type="PANTHER" id="PTHR30572">
    <property type="entry name" value="MEMBRANE COMPONENT OF TRANSPORTER-RELATED"/>
    <property type="match status" value="1"/>
</dbReference>
<keyword evidence="10" id="KW-1185">Reference proteome</keyword>
<evidence type="ECO:0000313" key="9">
    <source>
        <dbReference type="EMBL" id="WUR16129.1"/>
    </source>
</evidence>
<evidence type="ECO:0000256" key="3">
    <source>
        <dbReference type="ARBA" id="ARBA00022692"/>
    </source>
</evidence>
<evidence type="ECO:0000313" key="10">
    <source>
        <dbReference type="Proteomes" id="UP000321323"/>
    </source>
</evidence>
<organism evidence="9 10">
    <name type="scientific">[Empedobacter] haloabium</name>
    <dbReference type="NCBI Taxonomy" id="592317"/>
    <lineage>
        <taxon>Bacteria</taxon>
        <taxon>Pseudomonadati</taxon>
        <taxon>Pseudomonadota</taxon>
        <taxon>Betaproteobacteria</taxon>
        <taxon>Burkholderiales</taxon>
        <taxon>Oxalobacteraceae</taxon>
        <taxon>Telluria group</taxon>
        <taxon>Telluria group incertae sedis</taxon>
    </lineage>
</organism>
<sequence length="821" mass="85997">MNDKNITGDLRLAWRALLAEPAYAAIAILGLGIGLAACLLLLGYVRHAWQYNAAIADVDALYVVKLRNNIDPASPWFDQGPLLLRGVAAATPGVTSATAFVPARPNGAGLSMRVDGRMQELPGLAVMAGFAQTLGLRALAGDVAGTLARPDQLVLTADGARRLFGTGPALGRTLEVQGKLMRVGAIVPANGPTTIPFQALVGVGSVVMDPAFARAMDGASGWWGKMLLRLAPGTRPQGVAAALQAAADGAAVLHDYPAEVKARLAGRRALEIELAPLREAYFDRDVAANHIAQPGERADPVTVGALAGIALLILALAACNYVNLATVRVLRRQREVALRKALGAPPARIALQFLAESVLVALLATACGLLLAWLALPLFSTLMNRDLGTIVTWANLAAAMLLGCMLGLATAVYPAWTALRVPPRQVLAGRAGTESAAGARWRRALTMLQLASAMAFGAVALAIAWQAAFAMTAPPGFDPAPLLVVDMPEPDWNEPPARGFATAVAALPAVQGVAVSQDAVGRQNAAWMAEMKRPGGASASMDMRPISAAFFEVYGMRALHGRLFDPRRDRDDDAMPLVLNAVAARALGFADPAGAVGQVVLFPQFDGKVQQKRVVGIAPELRLRSLREPARPVAYTLRAAQPTLSVRVRDGADPGAVARVEREVRALWPTYFPAALPKIQPAGAVLAAGYADDQRMGRLLGAATLVALGIAAFGTYALAAHTVQRRTGEIVLRKLYGARRPQIGWLVAREVGGLLLPAALLALPLAALAIERYLSGFVERAPIGGWTLAAALGGTLLVAALAAARHAWVAMRLVPAAALRG</sequence>
<dbReference type="Pfam" id="PF02687">
    <property type="entry name" value="FtsX"/>
    <property type="match status" value="2"/>
</dbReference>
<evidence type="ECO:0000259" key="7">
    <source>
        <dbReference type="Pfam" id="PF02687"/>
    </source>
</evidence>
<evidence type="ECO:0000256" key="4">
    <source>
        <dbReference type="ARBA" id="ARBA00022989"/>
    </source>
</evidence>
<dbReference type="InterPro" id="IPR025857">
    <property type="entry name" value="MacB_PCD"/>
</dbReference>
<evidence type="ECO:0000256" key="6">
    <source>
        <dbReference type="SAM" id="Phobius"/>
    </source>
</evidence>
<feature type="transmembrane region" description="Helical" evidence="6">
    <location>
        <begin position="303"/>
        <end position="330"/>
    </location>
</feature>
<evidence type="ECO:0000256" key="5">
    <source>
        <dbReference type="ARBA" id="ARBA00023136"/>
    </source>
</evidence>
<feature type="transmembrane region" description="Helical" evidence="6">
    <location>
        <begin position="396"/>
        <end position="416"/>
    </location>
</feature>
<comment type="subcellular location">
    <subcellularLocation>
        <location evidence="1">Cell membrane</location>
        <topology evidence="1">Multi-pass membrane protein</topology>
    </subcellularLocation>
</comment>
<dbReference type="InterPro" id="IPR003838">
    <property type="entry name" value="ABC3_permease_C"/>
</dbReference>
<feature type="transmembrane region" description="Helical" evidence="6">
    <location>
        <begin position="699"/>
        <end position="723"/>
    </location>
</feature>
<evidence type="ECO:0000256" key="1">
    <source>
        <dbReference type="ARBA" id="ARBA00004651"/>
    </source>
</evidence>
<keyword evidence="5 6" id="KW-0472">Membrane</keyword>
<dbReference type="Proteomes" id="UP000321323">
    <property type="component" value="Chromosome"/>
</dbReference>
<evidence type="ECO:0000256" key="2">
    <source>
        <dbReference type="ARBA" id="ARBA00022475"/>
    </source>
</evidence>